<evidence type="ECO:0000256" key="8">
    <source>
        <dbReference type="SAM" id="Phobius"/>
    </source>
</evidence>
<dbReference type="AlphaFoldDB" id="A0A9W6R6D6"/>
<dbReference type="GO" id="GO:0016758">
    <property type="term" value="F:hexosyltransferase activity"/>
    <property type="evidence" value="ECO:0007669"/>
    <property type="project" value="InterPro"/>
</dbReference>
<protein>
    <submittedName>
        <fullName evidence="9">Membrane protein</fullName>
    </submittedName>
</protein>
<feature type="transmembrane region" description="Helical" evidence="8">
    <location>
        <begin position="138"/>
        <end position="156"/>
    </location>
</feature>
<evidence type="ECO:0000256" key="6">
    <source>
        <dbReference type="ARBA" id="ARBA00023136"/>
    </source>
</evidence>
<comment type="subcellular location">
    <subcellularLocation>
        <location evidence="1">Cell membrane</location>
        <topology evidence="1">Multi-pass membrane protein</topology>
    </subcellularLocation>
</comment>
<feature type="transmembrane region" description="Helical" evidence="8">
    <location>
        <begin position="320"/>
        <end position="338"/>
    </location>
</feature>
<comment type="caution">
    <text evidence="9">The sequence shown here is derived from an EMBL/GenBank/DDBJ whole genome shotgun (WGS) entry which is preliminary data.</text>
</comment>
<dbReference type="GO" id="GO:0005886">
    <property type="term" value="C:plasma membrane"/>
    <property type="evidence" value="ECO:0007669"/>
    <property type="project" value="UniProtKB-SubCell"/>
</dbReference>
<feature type="transmembrane region" description="Helical" evidence="8">
    <location>
        <begin position="284"/>
        <end position="308"/>
    </location>
</feature>
<keyword evidence="2" id="KW-1003">Cell membrane</keyword>
<evidence type="ECO:0000256" key="4">
    <source>
        <dbReference type="ARBA" id="ARBA00022692"/>
    </source>
</evidence>
<evidence type="ECO:0000313" key="10">
    <source>
        <dbReference type="Proteomes" id="UP001165136"/>
    </source>
</evidence>
<keyword evidence="5 8" id="KW-1133">Transmembrane helix</keyword>
<evidence type="ECO:0000256" key="1">
    <source>
        <dbReference type="ARBA" id="ARBA00004651"/>
    </source>
</evidence>
<dbReference type="Proteomes" id="UP001165136">
    <property type="component" value="Unassembled WGS sequence"/>
</dbReference>
<keyword evidence="6 8" id="KW-0472">Membrane</keyword>
<keyword evidence="3" id="KW-0808">Transferase</keyword>
<keyword evidence="4 8" id="KW-0812">Transmembrane</keyword>
<name>A0A9W6R6D6_9PSEU</name>
<evidence type="ECO:0000256" key="3">
    <source>
        <dbReference type="ARBA" id="ARBA00022679"/>
    </source>
</evidence>
<dbReference type="EMBL" id="BSTI01000011">
    <property type="protein sequence ID" value="GLY68382.1"/>
    <property type="molecule type" value="Genomic_DNA"/>
</dbReference>
<feature type="transmembrane region" description="Helical" evidence="8">
    <location>
        <begin position="163"/>
        <end position="184"/>
    </location>
</feature>
<dbReference type="Pfam" id="PF09594">
    <property type="entry name" value="GT87"/>
    <property type="match status" value="1"/>
</dbReference>
<evidence type="ECO:0000256" key="5">
    <source>
        <dbReference type="ARBA" id="ARBA00022989"/>
    </source>
</evidence>
<feature type="transmembrane region" description="Helical" evidence="8">
    <location>
        <begin position="75"/>
        <end position="107"/>
    </location>
</feature>
<gene>
    <name evidence="9" type="ORF">Atai01_50010</name>
</gene>
<evidence type="ECO:0000256" key="7">
    <source>
        <dbReference type="ARBA" id="ARBA00024033"/>
    </source>
</evidence>
<dbReference type="InterPro" id="IPR018584">
    <property type="entry name" value="GT87"/>
</dbReference>
<feature type="transmembrane region" description="Helical" evidence="8">
    <location>
        <begin position="190"/>
        <end position="208"/>
    </location>
</feature>
<accession>A0A9W6R6D6</accession>
<sequence>MPAPRVDGRLGAGLLVGVALAAGVVVWLGDWRLGDDSAVYRAGALAFLHGDSLYGPERLSALPPWVSLPFIYPPAAALLFVPLAALPSGLVWGVVSAASLVSLAVVVRLCARRGTLPVAALTVCALALEPVWKTLVLGQINLILMALVVVDVLALASTRWAGVLTGVAAAVKLTPLIFVAHLFVTGRWRAGLRALGTFAGLQAVMFALTPRDSIRYWTGGGALGPNQWDGAHWIFNQSLGGLVHRATHDAPWSLIVALVIGAVIVAPAVWLVRRLHARRETLGALLVTAFVGLLVSPISWSHHWVWAVPLAVLLAVRRRWLWAGAVVALFGSCVVMLVPNGGDTEFNWGLGWSIPGNAYVLAAAFGILGLAMRECWTRRGLRARANPGAPGLSHTT</sequence>
<comment type="similarity">
    <text evidence="7">Belongs to the glycosyltransferase 87 family.</text>
</comment>
<feature type="transmembrane region" description="Helical" evidence="8">
    <location>
        <begin position="12"/>
        <end position="29"/>
    </location>
</feature>
<proteinExistence type="inferred from homology"/>
<keyword evidence="10" id="KW-1185">Reference proteome</keyword>
<feature type="transmembrane region" description="Helical" evidence="8">
    <location>
        <begin position="350"/>
        <end position="372"/>
    </location>
</feature>
<feature type="transmembrane region" description="Helical" evidence="8">
    <location>
        <begin position="252"/>
        <end position="272"/>
    </location>
</feature>
<reference evidence="9" key="1">
    <citation type="submission" date="2023-03" db="EMBL/GenBank/DDBJ databases">
        <title>Amycolatopsis taiwanensis NBRC 103393.</title>
        <authorList>
            <person name="Ichikawa N."/>
            <person name="Sato H."/>
            <person name="Tonouchi N."/>
        </authorList>
    </citation>
    <scope>NUCLEOTIDE SEQUENCE</scope>
    <source>
        <strain evidence="9">NBRC 103393</strain>
    </source>
</reference>
<dbReference type="RefSeq" id="WP_285488359.1">
    <property type="nucleotide sequence ID" value="NZ_BSTI01000011.1"/>
</dbReference>
<organism evidence="9 10">
    <name type="scientific">Amycolatopsis taiwanensis</name>
    <dbReference type="NCBI Taxonomy" id="342230"/>
    <lineage>
        <taxon>Bacteria</taxon>
        <taxon>Bacillati</taxon>
        <taxon>Actinomycetota</taxon>
        <taxon>Actinomycetes</taxon>
        <taxon>Pseudonocardiales</taxon>
        <taxon>Pseudonocardiaceae</taxon>
        <taxon>Amycolatopsis</taxon>
    </lineage>
</organism>
<evidence type="ECO:0000313" key="9">
    <source>
        <dbReference type="EMBL" id="GLY68382.1"/>
    </source>
</evidence>
<evidence type="ECO:0000256" key="2">
    <source>
        <dbReference type="ARBA" id="ARBA00022475"/>
    </source>
</evidence>